<gene>
    <name evidence="2" type="ORF">Hypma_004005</name>
    <name evidence="1" type="ORF">Hypma_004855</name>
</gene>
<dbReference type="EMBL" id="LUEZ02000146">
    <property type="protein sequence ID" value="RDB15637.1"/>
    <property type="molecule type" value="Genomic_DNA"/>
</dbReference>
<dbReference type="AlphaFoldDB" id="A0A369J3E9"/>
<reference evidence="1 3" key="1">
    <citation type="submission" date="2018-04" db="EMBL/GenBank/DDBJ databases">
        <title>Whole genome sequencing of Hypsizygus marmoreus.</title>
        <authorList>
            <person name="Choi I.-G."/>
            <person name="Min B."/>
            <person name="Kim J.-G."/>
            <person name="Kim S."/>
            <person name="Oh Y.-L."/>
            <person name="Kong W.-S."/>
            <person name="Park H."/>
            <person name="Jeong J."/>
            <person name="Song E.-S."/>
        </authorList>
    </citation>
    <scope>NUCLEOTIDE SEQUENCE [LARGE SCALE GENOMIC DNA]</scope>
    <source>
        <strain evidence="1 3">51987-8</strain>
    </source>
</reference>
<evidence type="ECO:0000313" key="1">
    <source>
        <dbReference type="EMBL" id="RDB15167.1"/>
    </source>
</evidence>
<name>A0A369J3E9_HYPMA</name>
<dbReference type="EMBL" id="LUEZ02000190">
    <property type="protein sequence ID" value="RDB15167.1"/>
    <property type="molecule type" value="Genomic_DNA"/>
</dbReference>
<keyword evidence="3" id="KW-1185">Reference proteome</keyword>
<evidence type="ECO:0000313" key="3">
    <source>
        <dbReference type="Proteomes" id="UP000076154"/>
    </source>
</evidence>
<proteinExistence type="predicted"/>
<organism evidence="1 3">
    <name type="scientific">Hypsizygus marmoreus</name>
    <name type="common">White beech mushroom</name>
    <name type="synonym">Agaricus marmoreus</name>
    <dbReference type="NCBI Taxonomy" id="39966"/>
    <lineage>
        <taxon>Eukaryota</taxon>
        <taxon>Fungi</taxon>
        <taxon>Dikarya</taxon>
        <taxon>Basidiomycota</taxon>
        <taxon>Agaricomycotina</taxon>
        <taxon>Agaricomycetes</taxon>
        <taxon>Agaricomycetidae</taxon>
        <taxon>Agaricales</taxon>
        <taxon>Tricholomatineae</taxon>
        <taxon>Lyophyllaceae</taxon>
        <taxon>Hypsizygus</taxon>
    </lineage>
</organism>
<evidence type="ECO:0000313" key="2">
    <source>
        <dbReference type="EMBL" id="RDB15637.1"/>
    </source>
</evidence>
<accession>A0A369J3E9</accession>
<dbReference type="OrthoDB" id="3119178at2759"/>
<dbReference type="InParanoid" id="A0A369J3E9"/>
<sequence>MHKCHNVVPQLKKRDATSNIYIVFSVVDLDDESKRHQCDLCQKLKDLNPRKYYKLQTIFKKNVTALRSHITFQGLTLQEHAISEDEMSCKTGILADKESIIQKTMDDYTTVLPKPIEWTKDKLEDKIIHFILETDQLSVTDHPSFHELLTYQQPKMKNSNILH</sequence>
<comment type="caution">
    <text evidence="1">The sequence shown here is derived from an EMBL/GenBank/DDBJ whole genome shotgun (WGS) entry which is preliminary data.</text>
</comment>
<protein>
    <submittedName>
        <fullName evidence="1">Uncharacterized protein</fullName>
    </submittedName>
</protein>
<dbReference type="Proteomes" id="UP000076154">
    <property type="component" value="Unassembled WGS sequence"/>
</dbReference>